<organism evidence="1">
    <name type="scientific">Aphanomyces astaci</name>
    <name type="common">Crayfish plague agent</name>
    <dbReference type="NCBI Taxonomy" id="112090"/>
    <lineage>
        <taxon>Eukaryota</taxon>
        <taxon>Sar</taxon>
        <taxon>Stramenopiles</taxon>
        <taxon>Oomycota</taxon>
        <taxon>Saprolegniomycetes</taxon>
        <taxon>Saprolegniales</taxon>
        <taxon>Verrucalvaceae</taxon>
        <taxon>Aphanomyces</taxon>
    </lineage>
</organism>
<dbReference type="AlphaFoldDB" id="W4H051"/>
<reference evidence="1" key="1">
    <citation type="submission" date="2013-12" db="EMBL/GenBank/DDBJ databases">
        <title>The Genome Sequence of Aphanomyces astaci APO3.</title>
        <authorList>
            <consortium name="The Broad Institute Genomics Platform"/>
            <person name="Russ C."/>
            <person name="Tyler B."/>
            <person name="van West P."/>
            <person name="Dieguez-Uribeondo J."/>
            <person name="Young S.K."/>
            <person name="Zeng Q."/>
            <person name="Gargeya S."/>
            <person name="Fitzgerald M."/>
            <person name="Abouelleil A."/>
            <person name="Alvarado L."/>
            <person name="Chapman S.B."/>
            <person name="Gainer-Dewar J."/>
            <person name="Goldberg J."/>
            <person name="Griggs A."/>
            <person name="Gujja S."/>
            <person name="Hansen M."/>
            <person name="Howarth C."/>
            <person name="Imamovic A."/>
            <person name="Ireland A."/>
            <person name="Larimer J."/>
            <person name="McCowan C."/>
            <person name="Murphy C."/>
            <person name="Pearson M."/>
            <person name="Poon T.W."/>
            <person name="Priest M."/>
            <person name="Roberts A."/>
            <person name="Saif S."/>
            <person name="Shea T."/>
            <person name="Sykes S."/>
            <person name="Wortman J."/>
            <person name="Nusbaum C."/>
            <person name="Birren B."/>
        </authorList>
    </citation>
    <scope>NUCLEOTIDE SEQUENCE [LARGE SCALE GENOMIC DNA]</scope>
    <source>
        <strain evidence="1">APO3</strain>
    </source>
</reference>
<sequence>MVVAHYNSTGHRGHAELVATIRRLFYVDHLADGGGPYAPRWHAKEGNEGIHFDYLYMGEALSGAKYVLVLKDDLALYRERR</sequence>
<proteinExistence type="predicted"/>
<gene>
    <name evidence="1" type="ORF">H257_02847</name>
</gene>
<accession>W4H051</accession>
<dbReference type="OrthoDB" id="79511at2759"/>
<dbReference type="GeneID" id="20804843"/>
<protein>
    <submittedName>
        <fullName evidence="1">Uncharacterized protein</fullName>
    </submittedName>
</protein>
<dbReference type="EMBL" id="KI913118">
    <property type="protein sequence ID" value="ETV84951.1"/>
    <property type="molecule type" value="Genomic_DNA"/>
</dbReference>
<evidence type="ECO:0000313" key="1">
    <source>
        <dbReference type="EMBL" id="ETV84951.1"/>
    </source>
</evidence>
<dbReference type="RefSeq" id="XP_009824969.1">
    <property type="nucleotide sequence ID" value="XM_009826667.1"/>
</dbReference>
<name>W4H051_APHAT</name>
<dbReference type="VEuPathDB" id="FungiDB:H257_02847"/>